<dbReference type="Pfam" id="PF00147">
    <property type="entry name" value="Fibrinogen_C"/>
    <property type="match status" value="1"/>
</dbReference>
<dbReference type="GO" id="GO:0005615">
    <property type="term" value="C:extracellular space"/>
    <property type="evidence" value="ECO:0007669"/>
    <property type="project" value="TreeGrafter"/>
</dbReference>
<dbReference type="PANTHER" id="PTHR19143">
    <property type="entry name" value="FIBRINOGEN/TENASCIN/ANGIOPOEITIN"/>
    <property type="match status" value="1"/>
</dbReference>
<keyword evidence="2" id="KW-0812">Transmembrane</keyword>
<dbReference type="InterPro" id="IPR014716">
    <property type="entry name" value="Fibrinogen_a/b/g_C_1"/>
</dbReference>
<feature type="domain" description="Fibrinogen C-terminal" evidence="3">
    <location>
        <begin position="155"/>
        <end position="307"/>
    </location>
</feature>
<dbReference type="Gene3D" id="3.90.215.10">
    <property type="entry name" value="Gamma Fibrinogen, chain A, domain 1"/>
    <property type="match status" value="1"/>
</dbReference>
<evidence type="ECO:0000259" key="3">
    <source>
        <dbReference type="PROSITE" id="PS51406"/>
    </source>
</evidence>
<proteinExistence type="predicted"/>
<dbReference type="PROSITE" id="PS51406">
    <property type="entry name" value="FIBRINOGEN_C_2"/>
    <property type="match status" value="1"/>
</dbReference>
<dbReference type="SMART" id="SM00186">
    <property type="entry name" value="FBG"/>
    <property type="match status" value="1"/>
</dbReference>
<evidence type="ECO:0000256" key="1">
    <source>
        <dbReference type="SAM" id="MobiDB-lite"/>
    </source>
</evidence>
<accession>A0AAV4VMI7</accession>
<dbReference type="InterPro" id="IPR002181">
    <property type="entry name" value="Fibrinogen_a/b/g_C_dom"/>
</dbReference>
<keyword evidence="2" id="KW-1133">Transmembrane helix</keyword>
<organism evidence="4 5">
    <name type="scientific">Caerostris extrusa</name>
    <name type="common">Bark spider</name>
    <name type="synonym">Caerostris bankana</name>
    <dbReference type="NCBI Taxonomy" id="172846"/>
    <lineage>
        <taxon>Eukaryota</taxon>
        <taxon>Metazoa</taxon>
        <taxon>Ecdysozoa</taxon>
        <taxon>Arthropoda</taxon>
        <taxon>Chelicerata</taxon>
        <taxon>Arachnida</taxon>
        <taxon>Araneae</taxon>
        <taxon>Araneomorphae</taxon>
        <taxon>Entelegynae</taxon>
        <taxon>Araneoidea</taxon>
        <taxon>Araneidae</taxon>
        <taxon>Caerostris</taxon>
    </lineage>
</organism>
<feature type="compositionally biased region" description="Polar residues" evidence="1">
    <location>
        <begin position="90"/>
        <end position="114"/>
    </location>
</feature>
<dbReference type="InterPro" id="IPR050373">
    <property type="entry name" value="Fibrinogen_C-term_domain"/>
</dbReference>
<reference evidence="4 5" key="1">
    <citation type="submission" date="2021-06" db="EMBL/GenBank/DDBJ databases">
        <title>Caerostris extrusa draft genome.</title>
        <authorList>
            <person name="Kono N."/>
            <person name="Arakawa K."/>
        </authorList>
    </citation>
    <scope>NUCLEOTIDE SEQUENCE [LARGE SCALE GENOMIC DNA]</scope>
</reference>
<evidence type="ECO:0000256" key="2">
    <source>
        <dbReference type="SAM" id="Phobius"/>
    </source>
</evidence>
<gene>
    <name evidence="4" type="ORF">CEXT_641711</name>
</gene>
<evidence type="ECO:0000313" key="5">
    <source>
        <dbReference type="Proteomes" id="UP001054945"/>
    </source>
</evidence>
<dbReference type="EMBL" id="BPLR01014694">
    <property type="protein sequence ID" value="GIY70605.1"/>
    <property type="molecule type" value="Genomic_DNA"/>
</dbReference>
<evidence type="ECO:0000313" key="4">
    <source>
        <dbReference type="EMBL" id="GIY70605.1"/>
    </source>
</evidence>
<feature type="region of interest" description="Disordered" evidence="1">
    <location>
        <begin position="90"/>
        <end position="135"/>
    </location>
</feature>
<dbReference type="InterPro" id="IPR036056">
    <property type="entry name" value="Fibrinogen-like_C"/>
</dbReference>
<dbReference type="AlphaFoldDB" id="A0AAV4VMI7"/>
<dbReference type="PANTHER" id="PTHR19143:SF458">
    <property type="entry name" value="FIBRINOGEN C-TERMINAL DOMAIN-CONTAINING PROTEIN-RELATED"/>
    <property type="match status" value="1"/>
</dbReference>
<dbReference type="SUPFAM" id="SSF56496">
    <property type="entry name" value="Fibrinogen C-terminal domain-like"/>
    <property type="match status" value="1"/>
</dbReference>
<keyword evidence="2" id="KW-0472">Membrane</keyword>
<feature type="transmembrane region" description="Helical" evidence="2">
    <location>
        <begin position="15"/>
        <end position="36"/>
    </location>
</feature>
<keyword evidence="5" id="KW-1185">Reference proteome</keyword>
<feature type="compositionally biased region" description="Low complexity" evidence="1">
    <location>
        <begin position="115"/>
        <end position="128"/>
    </location>
</feature>
<dbReference type="Proteomes" id="UP001054945">
    <property type="component" value="Unassembled WGS sequence"/>
</dbReference>
<protein>
    <submittedName>
        <fullName evidence="4">Techylectin-5A</fullName>
    </submittedName>
</protein>
<comment type="caution">
    <text evidence="4">The sequence shown here is derived from an EMBL/GenBank/DDBJ whole genome shotgun (WGS) entry which is preliminary data.</text>
</comment>
<name>A0AAV4VMI7_CAEEX</name>
<sequence length="307" mass="34240">MGIISEASEKIKKHVCFCGVVCGVICGIAIIIAALVSPKGSNQTCEINARTLDVLQAAKLLLSKSNEINSNSGEASKIVATPERNFQRVTPANSQGVTPDNSQSVTPGDSQTTTPDDSQSVSPVNSQSVTDSESQHRLLDCSDVLKEGHSQSVQQNFDLEWADYKIGFGDLTKEFWLGNENIHALTHQGRCEVRFDLEDVQGEQRYAIYTNFRIEDESSDYTLHVSNYTGNAGDGMQHHNKKKFATKDKDHNEGARFLRGGWWIFEWAYVNINGLYLPGEDNPRSIHWYNWHENQGLAGVEMKIRCQ</sequence>